<protein>
    <submittedName>
        <fullName evidence="2">Unannotated protein</fullName>
    </submittedName>
</protein>
<proteinExistence type="predicted"/>
<gene>
    <name evidence="2" type="ORF">UFOPK1808_01278</name>
</gene>
<sequence length="61" mass="6191">MGAIQRGERISRSSSVSGALPRPSVIRVSATGATAFTVTLKRASSSAAMMVNEAIPAFAAP</sequence>
<organism evidence="2">
    <name type="scientific">freshwater metagenome</name>
    <dbReference type="NCBI Taxonomy" id="449393"/>
    <lineage>
        <taxon>unclassified sequences</taxon>
        <taxon>metagenomes</taxon>
        <taxon>ecological metagenomes</taxon>
    </lineage>
</organism>
<evidence type="ECO:0000313" key="2">
    <source>
        <dbReference type="EMBL" id="CAB4609544.1"/>
    </source>
</evidence>
<accession>A0A6J6HEL7</accession>
<dbReference type="EMBL" id="CAEZUL010000186">
    <property type="protein sequence ID" value="CAB4609544.1"/>
    <property type="molecule type" value="Genomic_DNA"/>
</dbReference>
<dbReference type="AlphaFoldDB" id="A0A6J6HEL7"/>
<reference evidence="2" key="1">
    <citation type="submission" date="2020-05" db="EMBL/GenBank/DDBJ databases">
        <authorList>
            <person name="Chiriac C."/>
            <person name="Salcher M."/>
            <person name="Ghai R."/>
            <person name="Kavagutti S V."/>
        </authorList>
    </citation>
    <scope>NUCLEOTIDE SEQUENCE</scope>
</reference>
<feature type="region of interest" description="Disordered" evidence="1">
    <location>
        <begin position="1"/>
        <end position="20"/>
    </location>
</feature>
<evidence type="ECO:0000256" key="1">
    <source>
        <dbReference type="SAM" id="MobiDB-lite"/>
    </source>
</evidence>
<name>A0A6J6HEL7_9ZZZZ</name>
<feature type="compositionally biased region" description="Basic and acidic residues" evidence="1">
    <location>
        <begin position="1"/>
        <end position="11"/>
    </location>
</feature>